<dbReference type="InterPro" id="IPR011047">
    <property type="entry name" value="Quinoprotein_ADH-like_sf"/>
</dbReference>
<dbReference type="Pfam" id="PF05567">
    <property type="entry name" value="T4P_PilY1"/>
    <property type="match status" value="1"/>
</dbReference>
<evidence type="ECO:0000256" key="5">
    <source>
        <dbReference type="ARBA" id="ARBA00022837"/>
    </source>
</evidence>
<sequence length="1046" mass="113852">MKLKKICYAVTLALITSNIAADDTDIYVTSVSGDTKVKANVLFIIDTSGSMKAGVVVDSNYKSSFTVKNGTNPHTPGKRCRRWDCRGTPKHINSSLTRFEIVQDAAAEIIWTNNDVNLGIMRFDAPHNYQGGYVLAEVQEISTTTQKNKLINIINAQAANGGTPLSEVLHEAFQYMTGGRVVYGKNTKPGKSVSSSYRGNNYISPMVDACQSNTIVYFTDGQPTVDGSSDGAIKSLISSKTLPVGTTKYSPLPLSGSCHHSEGSNNCLDELGWYMGNFDMSSSLDGDQKIKIHTIGGFDLADSSFEVKLLKTTADRSGGKFYLADDYKKVIQYLKEAFAEVRAEGSTFVSPSVSVSAFNSLEHSDELYFVLFKPEKGPRWIGNLKRYKLKGTEIVDAKGVVAVHDGFFKDSAISFWSASKDGGNVAEGGMVSKLPAINSRTLFTYTGSADPSNVALNMADHKLLVSNTKITKEMLGDVAMEDDDRTSIINWGLGYDEEDLNKNSNTSDQYKRIGDPIHSSPVVITYFANDKVTPSIVDQTVYFGTNEGFFHAINAENGEEEFAFIPKELLPNLKSYKENVAIGDNPTKAYGLDGPITIWMNDLNEDNDVLQSNNGAVDTGEFVYAYISMRRGGRNIYSLDISNRSSPKLRWVIKGGADNSGSGASVAKGNFSKLGQTWAKPILSKVKFNGVERQVLIFTGGYDPDQDEQEYISIDDIGNAIYMVDADTGNLLWFTSNTGSNLDLAAMDYSFPANASLIDINGDGLTDYFFVADVGGHIWRFDINPDNTGASNFAKGGMIAKISGSGKGDARRFYNAPDISLIRSRGEDTYLAISIGSGYRADPLNKEVNDRFFMIRDPNVFTSPDSYSYLTEKDASTGSTKRRIIYNSDLYNATDNMIQNGDATQQKAAKTELAGKNGWFIDMQARGEKVLAKSKTFASKVIFTSYQPDTKPADNPCAPSSGLNRRYLLNLEDATAIANTVDPVTGSKRSIALKQTGILGEPSAITGGGDGTSGSGAKGQVICNGLYCEEIEGGDPLQKTYWRENM</sequence>
<dbReference type="EMBL" id="NDXW01000001">
    <property type="protein sequence ID" value="RDH45519.1"/>
    <property type="molecule type" value="Genomic_DNA"/>
</dbReference>
<dbReference type="Gene3D" id="3.40.50.410">
    <property type="entry name" value="von Willebrand factor, type A domain"/>
    <property type="match status" value="1"/>
</dbReference>
<evidence type="ECO:0000256" key="1">
    <source>
        <dbReference type="ARBA" id="ARBA00004561"/>
    </source>
</evidence>
<keyword evidence="7" id="KW-0732">Signal</keyword>
<evidence type="ECO:0000313" key="9">
    <source>
        <dbReference type="EMBL" id="RDH45519.1"/>
    </source>
</evidence>
<feature type="domain" description="VWFA" evidence="8">
    <location>
        <begin position="40"/>
        <end position="341"/>
    </location>
</feature>
<evidence type="ECO:0000259" key="8">
    <source>
        <dbReference type="PROSITE" id="PS50234"/>
    </source>
</evidence>
<dbReference type="Proteomes" id="UP000257039">
    <property type="component" value="Unassembled WGS sequence"/>
</dbReference>
<keyword evidence="10" id="KW-1185">Reference proteome</keyword>
<organism evidence="9 10">
    <name type="scientific">Zooshikella ganghwensis</name>
    <dbReference type="NCBI Taxonomy" id="202772"/>
    <lineage>
        <taxon>Bacteria</taxon>
        <taxon>Pseudomonadati</taxon>
        <taxon>Pseudomonadota</taxon>
        <taxon>Gammaproteobacteria</taxon>
        <taxon>Oceanospirillales</taxon>
        <taxon>Zooshikellaceae</taxon>
        <taxon>Zooshikella</taxon>
    </lineage>
</organism>
<protein>
    <recommendedName>
        <fullName evidence="8">VWFA domain-containing protein</fullName>
    </recommendedName>
</protein>
<evidence type="ECO:0000256" key="2">
    <source>
        <dbReference type="ARBA" id="ARBA00008387"/>
    </source>
</evidence>
<reference evidence="9 10" key="1">
    <citation type="submission" date="2017-04" db="EMBL/GenBank/DDBJ databases">
        <title>Draft genome sequence of Zooshikella ganghwensis VG4 isolated from Red Sea sediments.</title>
        <authorList>
            <person name="Rehman Z."/>
            <person name="Alam I."/>
            <person name="Kamau A."/>
            <person name="Bajic V."/>
            <person name="Leiknes T."/>
        </authorList>
    </citation>
    <scope>NUCLEOTIDE SEQUENCE [LARGE SCALE GENOMIC DNA]</scope>
    <source>
        <strain evidence="9 10">VG4</strain>
    </source>
</reference>
<evidence type="ECO:0000256" key="3">
    <source>
        <dbReference type="ARBA" id="ARBA00022558"/>
    </source>
</evidence>
<evidence type="ECO:0000256" key="4">
    <source>
        <dbReference type="ARBA" id="ARBA00022723"/>
    </source>
</evidence>
<dbReference type="AlphaFoldDB" id="A0A4P9VRU5"/>
<dbReference type="InterPro" id="IPR002035">
    <property type="entry name" value="VWF_A"/>
</dbReference>
<keyword evidence="3" id="KW-1029">Fimbrium biogenesis</keyword>
<dbReference type="GO" id="GO:0046872">
    <property type="term" value="F:metal ion binding"/>
    <property type="evidence" value="ECO:0007669"/>
    <property type="project" value="UniProtKB-KW"/>
</dbReference>
<dbReference type="GO" id="GO:0009289">
    <property type="term" value="C:pilus"/>
    <property type="evidence" value="ECO:0007669"/>
    <property type="project" value="UniProtKB-SubCell"/>
</dbReference>
<keyword evidence="6" id="KW-0281">Fimbrium</keyword>
<dbReference type="RefSeq" id="WP_094788464.1">
    <property type="nucleotide sequence ID" value="NZ_NDXW01000001.1"/>
</dbReference>
<feature type="signal peptide" evidence="7">
    <location>
        <begin position="1"/>
        <end position="20"/>
    </location>
</feature>
<evidence type="ECO:0000313" key="10">
    <source>
        <dbReference type="Proteomes" id="UP000257039"/>
    </source>
</evidence>
<feature type="chain" id="PRO_5020531165" description="VWFA domain-containing protein" evidence="7">
    <location>
        <begin position="21"/>
        <end position="1046"/>
    </location>
</feature>
<proteinExistence type="inferred from homology"/>
<keyword evidence="5" id="KW-0106">Calcium</keyword>
<dbReference type="SUPFAM" id="SSF50998">
    <property type="entry name" value="Quinoprotein alcohol dehydrogenase-like"/>
    <property type="match status" value="1"/>
</dbReference>
<keyword evidence="4" id="KW-0479">Metal-binding</keyword>
<dbReference type="SUPFAM" id="SSF53300">
    <property type="entry name" value="vWA-like"/>
    <property type="match status" value="1"/>
</dbReference>
<dbReference type="InterPro" id="IPR008707">
    <property type="entry name" value="B-propeller_PilY1"/>
</dbReference>
<comment type="similarity">
    <text evidence="2">Belongs to the PilY1 family.</text>
</comment>
<evidence type="ECO:0000256" key="6">
    <source>
        <dbReference type="ARBA" id="ARBA00023263"/>
    </source>
</evidence>
<name>A0A4P9VRU5_9GAMM</name>
<accession>A0A4P9VRU5</accession>
<dbReference type="Gene3D" id="2.130.10.10">
    <property type="entry name" value="YVTN repeat-like/Quinoprotein amine dehydrogenase"/>
    <property type="match status" value="1"/>
</dbReference>
<comment type="subcellular location">
    <subcellularLocation>
        <location evidence="1">Fimbrium</location>
    </subcellularLocation>
</comment>
<gene>
    <name evidence="9" type="ORF">B9G39_19845</name>
</gene>
<evidence type="ECO:0000256" key="7">
    <source>
        <dbReference type="SAM" id="SignalP"/>
    </source>
</evidence>
<dbReference type="SMART" id="SM00327">
    <property type="entry name" value="VWA"/>
    <property type="match status" value="1"/>
</dbReference>
<dbReference type="InterPro" id="IPR015943">
    <property type="entry name" value="WD40/YVTN_repeat-like_dom_sf"/>
</dbReference>
<dbReference type="InterPro" id="IPR036465">
    <property type="entry name" value="vWFA_dom_sf"/>
</dbReference>
<comment type="caution">
    <text evidence="9">The sequence shown here is derived from an EMBL/GenBank/DDBJ whole genome shotgun (WGS) entry which is preliminary data.</text>
</comment>
<dbReference type="PROSITE" id="PS50234">
    <property type="entry name" value="VWFA"/>
    <property type="match status" value="1"/>
</dbReference>